<dbReference type="GO" id="GO:0008237">
    <property type="term" value="F:metallopeptidase activity"/>
    <property type="evidence" value="ECO:0007669"/>
    <property type="project" value="InterPro"/>
</dbReference>
<evidence type="ECO:0000256" key="2">
    <source>
        <dbReference type="SAM" id="SignalP"/>
    </source>
</evidence>
<keyword evidence="2" id="KW-0732">Signal</keyword>
<dbReference type="InterPro" id="IPR024079">
    <property type="entry name" value="MetalloPept_cat_dom_sf"/>
</dbReference>
<keyword evidence="5" id="KW-1185">Reference proteome</keyword>
<dbReference type="PANTHER" id="PTHR36721:SF15">
    <property type="entry name" value="EN_SPM-LIKE TRANSPOSON PROTEIN"/>
    <property type="match status" value="1"/>
</dbReference>
<protein>
    <recommendedName>
        <fullName evidence="3">Peptidase M11 gametolysin domain-containing protein</fullName>
    </recommendedName>
</protein>
<evidence type="ECO:0000256" key="1">
    <source>
        <dbReference type="SAM" id="MobiDB-lite"/>
    </source>
</evidence>
<dbReference type="Pfam" id="PF05548">
    <property type="entry name" value="Peptidase_M11"/>
    <property type="match status" value="1"/>
</dbReference>
<gene>
    <name evidence="4" type="ORF">CYCCA115_LOCUS18357</name>
</gene>
<evidence type="ECO:0000259" key="3">
    <source>
        <dbReference type="Pfam" id="PF05548"/>
    </source>
</evidence>
<dbReference type="Proteomes" id="UP001295423">
    <property type="component" value="Unassembled WGS sequence"/>
</dbReference>
<feature type="domain" description="Peptidase M11 gametolysin" evidence="3">
    <location>
        <begin position="186"/>
        <end position="453"/>
    </location>
</feature>
<feature type="region of interest" description="Disordered" evidence="1">
    <location>
        <begin position="43"/>
        <end position="67"/>
    </location>
</feature>
<dbReference type="Gene3D" id="3.40.390.10">
    <property type="entry name" value="Collagenase (Catalytic Domain)"/>
    <property type="match status" value="1"/>
</dbReference>
<accession>A0AAD2G3E9</accession>
<feature type="compositionally biased region" description="Polar residues" evidence="1">
    <location>
        <begin position="529"/>
        <end position="549"/>
    </location>
</feature>
<sequence>MRSEAFAAPSFPQKSLLCIFCLFWNLNLAQATINNLLTGLPSPETESPASASASASSPSPLIVTQTTASDSSADHLVPFDDECVAHVTHTIADNGSRTQLLCTVNGLSFLIPSIRESWIKEQMELGKLISDETVMTLPEDAMLNQYTDEIHTTEPPTLWNHEMEERERRRRLRRLATTGTKTVLVVRIQATDKTSALTATQIGNYVFGDDGSAYNLKAQTAACSFNTLTYNKASARNGATTSIANGIVTIPVSVATSVNQTKMTNAVTAALQTEFSVTKLQDLADHLMYCFPKGTMDDKTIANAFMGGFLSFYNDEACSYPSAQIHELGHNFNMGHSSDSAQEYGDKSGLMGFSYEYTDKPKMCFNAAKSWQLGWYASKADSITPSSSSPTYSTKLAGVVDFAITKNKVLIEIQQTSSPTFFYVNYNRATGINSGTVEGANSVLVVSKNTTIDTNVSFANATLSSGNSFAISNFNGKSGETLTITFTSLENNEANVDIVLTGFPETTPTASINPSLAPSKAPSMLPSRAPSTVPSNQPSAKIVTSVSIQPSSNPSGSEKPSSSLAPSMKPSMQPSRTPSLSPSNSPSLSPSLAPSMKPVPSPTASLQPSSQPSSQPSKVPTSTPVSGPTQTPKPISNPLGTPPSGPIAIQRVATIVVEVGIDGLNDLDLICNGLEGFLKAHIQAAFDTNAQTSIACTQQQTRRDLVVTSFLDYEKPILLTVSSSFADFRQAPRQYFFLDFLEDLVVSEAAVAELPQYVKDAMGSSVEGVHIRLVETDDKPLLILAFGEDAPTPNPSGSSPTSTVVSQTSASGRNAGYLVSFGLGVLGVCTLL</sequence>
<feature type="region of interest" description="Disordered" evidence="1">
    <location>
        <begin position="509"/>
        <end position="643"/>
    </location>
</feature>
<name>A0AAD2G3E9_9STRA</name>
<comment type="caution">
    <text evidence="4">The sequence shown here is derived from an EMBL/GenBank/DDBJ whole genome shotgun (WGS) entry which is preliminary data.</text>
</comment>
<dbReference type="AlphaFoldDB" id="A0AAD2G3E9"/>
<feature type="compositionally biased region" description="Low complexity" evidence="1">
    <location>
        <begin position="602"/>
        <end position="632"/>
    </location>
</feature>
<organism evidence="4 5">
    <name type="scientific">Cylindrotheca closterium</name>
    <dbReference type="NCBI Taxonomy" id="2856"/>
    <lineage>
        <taxon>Eukaryota</taxon>
        <taxon>Sar</taxon>
        <taxon>Stramenopiles</taxon>
        <taxon>Ochrophyta</taxon>
        <taxon>Bacillariophyta</taxon>
        <taxon>Bacillariophyceae</taxon>
        <taxon>Bacillariophycidae</taxon>
        <taxon>Bacillariales</taxon>
        <taxon>Bacillariaceae</taxon>
        <taxon>Cylindrotheca</taxon>
    </lineage>
</organism>
<reference evidence="4" key="1">
    <citation type="submission" date="2023-08" db="EMBL/GenBank/DDBJ databases">
        <authorList>
            <person name="Audoor S."/>
            <person name="Bilcke G."/>
        </authorList>
    </citation>
    <scope>NUCLEOTIDE SEQUENCE</scope>
</reference>
<dbReference type="EMBL" id="CAKOGP040002036">
    <property type="protein sequence ID" value="CAJ1959940.1"/>
    <property type="molecule type" value="Genomic_DNA"/>
</dbReference>
<feature type="compositionally biased region" description="Low complexity" evidence="1">
    <location>
        <begin position="43"/>
        <end position="60"/>
    </location>
</feature>
<feature type="compositionally biased region" description="Low complexity" evidence="1">
    <location>
        <begin position="574"/>
        <end position="595"/>
    </location>
</feature>
<dbReference type="SUPFAM" id="SSF55486">
    <property type="entry name" value="Metalloproteases ('zincins'), catalytic domain"/>
    <property type="match status" value="1"/>
</dbReference>
<feature type="compositionally biased region" description="Low complexity" evidence="1">
    <location>
        <begin position="550"/>
        <end position="567"/>
    </location>
</feature>
<evidence type="ECO:0000313" key="4">
    <source>
        <dbReference type="EMBL" id="CAJ1959940.1"/>
    </source>
</evidence>
<dbReference type="InterPro" id="IPR008752">
    <property type="entry name" value="Peptidase_M11"/>
</dbReference>
<feature type="chain" id="PRO_5042251236" description="Peptidase M11 gametolysin domain-containing protein" evidence="2">
    <location>
        <begin position="32"/>
        <end position="832"/>
    </location>
</feature>
<feature type="signal peptide" evidence="2">
    <location>
        <begin position="1"/>
        <end position="31"/>
    </location>
</feature>
<proteinExistence type="predicted"/>
<evidence type="ECO:0000313" key="5">
    <source>
        <dbReference type="Proteomes" id="UP001295423"/>
    </source>
</evidence>
<dbReference type="PANTHER" id="PTHR36721">
    <property type="entry name" value="PROLINE-RICH FAMILY PROTEIN"/>
    <property type="match status" value="1"/>
</dbReference>